<gene>
    <name evidence="4" type="ORF">V6E02_11090</name>
</gene>
<feature type="compositionally biased region" description="Basic and acidic residues" evidence="3">
    <location>
        <begin position="52"/>
        <end position="76"/>
    </location>
</feature>
<keyword evidence="5" id="KW-1185">Reference proteome</keyword>
<name>A0ABV0EIT3_9BURK</name>
<feature type="region of interest" description="Disordered" evidence="3">
    <location>
        <begin position="1"/>
        <end position="141"/>
    </location>
</feature>
<proteinExistence type="inferred from homology"/>
<accession>A0ABV0EIT3</accession>
<feature type="region of interest" description="Disordered" evidence="3">
    <location>
        <begin position="589"/>
        <end position="616"/>
    </location>
</feature>
<evidence type="ECO:0000313" key="4">
    <source>
        <dbReference type="EMBL" id="MEO1767757.1"/>
    </source>
</evidence>
<feature type="compositionally biased region" description="Polar residues" evidence="3">
    <location>
        <begin position="595"/>
        <end position="606"/>
    </location>
</feature>
<dbReference type="Pfam" id="PF12288">
    <property type="entry name" value="CsoS2_M"/>
    <property type="match status" value="1"/>
</dbReference>
<comment type="caution">
    <text evidence="4">The sequence shown here is derived from an EMBL/GenBank/DDBJ whole genome shotgun (WGS) entry which is preliminary data.</text>
</comment>
<sequence>MSDAIASERLSGREAALARRRALSLQGKAALGNAGNGAGAATGAQRSQAGRSEADCGCRHDEPVSARVEDASETRPKVIVPEPPSPARQRRIEQSLRGRGDAPPARPCGRIRPEPQKVEIGTTLSGTPVTGNQVERSPRVTGNEAGTCRVVTGTEYVGSEQFSAFCGALPEPNPSKVAVTTTSRGRRITGTEVGRSPKVTGDEYGTCKRVTGTEYLAAEQVGEFCGTAPEPHPAKVEAGQTGKGLRITGTDFNRRVPVTGTEAGARRAITGTAYADAAAQAREEGDAPKKVETSHTAAGATVSGTRVGRAPSLTGVEAGACKRVTGTDYLPAEEFVSYCRSEPYQPPAKVGVSRTFRGQAVSGTQVGRSVKVTGDEYGACKPVTGTSYIGADQYAEFCAARAAQEAINRARLGRSAALTGIQPGPDAKLTGNERGTCQPVSGTPYLGEDQAAEACGITPAPARPGGFSIPTPARMARSSEVRRITGSAYGDNGRITGPMARAVGLISGTPEFRYREEMTSRPVAAPEPRPERITGEGRERRITGDAWDRNDRITGTEGYFATRRNPTLRGAPRGAGANARAFREIEHPAPAASRITGSSGNTTSGAVITLSGGARG</sequence>
<evidence type="ECO:0000256" key="3">
    <source>
        <dbReference type="SAM" id="MobiDB-lite"/>
    </source>
</evidence>
<protein>
    <submittedName>
        <fullName evidence="4">CsoS2 family carboxysome shell protein</fullName>
    </submittedName>
</protein>
<dbReference type="EMBL" id="JBAJEX010000010">
    <property type="protein sequence ID" value="MEO1767757.1"/>
    <property type="molecule type" value="Genomic_DNA"/>
</dbReference>
<feature type="compositionally biased region" description="Basic and acidic residues" evidence="3">
    <location>
        <begin position="90"/>
        <end position="100"/>
    </location>
</feature>
<organism evidence="4 5">
    <name type="scientific">Thiobacter aerophilum</name>
    <dbReference type="NCBI Taxonomy" id="3121275"/>
    <lineage>
        <taxon>Bacteria</taxon>
        <taxon>Pseudomonadati</taxon>
        <taxon>Pseudomonadota</taxon>
        <taxon>Betaproteobacteria</taxon>
        <taxon>Burkholderiales</taxon>
        <taxon>Thiobacteraceae</taxon>
        <taxon>Thiobacter</taxon>
    </lineage>
</organism>
<feature type="compositionally biased region" description="Polar residues" evidence="3">
    <location>
        <begin position="122"/>
        <end position="135"/>
    </location>
</feature>
<evidence type="ECO:0000313" key="5">
    <source>
        <dbReference type="Proteomes" id="UP001482231"/>
    </source>
</evidence>
<feature type="compositionally biased region" description="Low complexity" evidence="3">
    <location>
        <begin position="23"/>
        <end position="33"/>
    </location>
</feature>
<evidence type="ECO:0000256" key="2">
    <source>
        <dbReference type="ARBA" id="ARBA00024044"/>
    </source>
</evidence>
<reference evidence="4 5" key="1">
    <citation type="submission" date="2024-02" db="EMBL/GenBank/DDBJ databases">
        <title>New thermophilic sulfur-oxidizing bacteria from a hot springs of the Uzon caldera (Kamchatka, Russia).</title>
        <authorList>
            <person name="Dukat A.M."/>
            <person name="Elcheninov A.G."/>
            <person name="Frolov E.N."/>
        </authorList>
    </citation>
    <scope>NUCLEOTIDE SEQUENCE [LARGE SCALE GENOMIC DNA]</scope>
    <source>
        <strain evidence="4 5">AK1</strain>
    </source>
</reference>
<comment type="similarity">
    <text evidence="2">Belongs to the CsoS2 family.</text>
</comment>
<dbReference type="InterPro" id="IPR020990">
    <property type="entry name" value="CSOS2/2B"/>
</dbReference>
<dbReference type="RefSeq" id="WP_347308868.1">
    <property type="nucleotide sequence ID" value="NZ_JBAJEX010000010.1"/>
</dbReference>
<evidence type="ECO:0000256" key="1">
    <source>
        <dbReference type="ARBA" id="ARBA00022737"/>
    </source>
</evidence>
<dbReference type="Proteomes" id="UP001482231">
    <property type="component" value="Unassembled WGS sequence"/>
</dbReference>
<keyword evidence="1" id="KW-0677">Repeat</keyword>